<evidence type="ECO:0000313" key="3">
    <source>
        <dbReference type="Proteomes" id="UP001212803"/>
    </source>
</evidence>
<dbReference type="Proteomes" id="UP001212803">
    <property type="component" value="Chromosome"/>
</dbReference>
<evidence type="ECO:0000313" key="2">
    <source>
        <dbReference type="EMBL" id="WBL36820.1"/>
    </source>
</evidence>
<accession>A0ABY7M9Q0</accession>
<gene>
    <name evidence="2" type="ORF">O0235_04480</name>
</gene>
<dbReference type="EMBL" id="CP115149">
    <property type="protein sequence ID" value="WBL36820.1"/>
    <property type="molecule type" value="Genomic_DNA"/>
</dbReference>
<reference evidence="2 3" key="1">
    <citation type="journal article" date="2023" name="ISME J.">
        <title>Thermophilic Dehalococcoidia with unusual traits shed light on an unexpected past.</title>
        <authorList>
            <person name="Palmer M."/>
            <person name="Covington J.K."/>
            <person name="Zhou E.M."/>
            <person name="Thomas S.C."/>
            <person name="Habib N."/>
            <person name="Seymour C.O."/>
            <person name="Lai D."/>
            <person name="Johnston J."/>
            <person name="Hashimi A."/>
            <person name="Jiao J.Y."/>
            <person name="Muok A.R."/>
            <person name="Liu L."/>
            <person name="Xian W.D."/>
            <person name="Zhi X.Y."/>
            <person name="Li M.M."/>
            <person name="Silva L.P."/>
            <person name="Bowen B.P."/>
            <person name="Louie K."/>
            <person name="Briegel A."/>
            <person name="Pett-Ridge J."/>
            <person name="Weber P.K."/>
            <person name="Tocheva E.I."/>
            <person name="Woyke T."/>
            <person name="Northen T.R."/>
            <person name="Mayali X."/>
            <person name="Li W.J."/>
            <person name="Hedlund B.P."/>
        </authorList>
    </citation>
    <scope>NUCLEOTIDE SEQUENCE [LARGE SCALE GENOMIC DNA]</scope>
    <source>
        <strain evidence="2 3">YIM 72310</strain>
    </source>
</reference>
<evidence type="ECO:0000256" key="1">
    <source>
        <dbReference type="SAM" id="MobiDB-lite"/>
    </source>
</evidence>
<proteinExistence type="predicted"/>
<organism evidence="2 3">
    <name type="scientific">Tepidiforma flava</name>
    <dbReference type="NCBI Taxonomy" id="3004094"/>
    <lineage>
        <taxon>Bacteria</taxon>
        <taxon>Bacillati</taxon>
        <taxon>Chloroflexota</taxon>
        <taxon>Tepidiformia</taxon>
        <taxon>Tepidiformales</taxon>
        <taxon>Tepidiformaceae</taxon>
        <taxon>Tepidiforma</taxon>
    </lineage>
</organism>
<keyword evidence="3" id="KW-1185">Reference proteome</keyword>
<name>A0ABY7M9Q0_9CHLR</name>
<protein>
    <submittedName>
        <fullName evidence="2">Uncharacterized protein</fullName>
    </submittedName>
</protein>
<sequence length="60" mass="6056">MTTASFVPATTMIEVAALGLIEGGVHDVLAVEPGDADGGDGAVEGDIADAEGSGRRRWSR</sequence>
<feature type="region of interest" description="Disordered" evidence="1">
    <location>
        <begin position="32"/>
        <end position="60"/>
    </location>
</feature>